<dbReference type="HOGENOM" id="CLU_1000160_0_0_4"/>
<dbReference type="AlphaFoldDB" id="V7IA98"/>
<feature type="signal peptide" evidence="2">
    <location>
        <begin position="1"/>
        <end position="19"/>
    </location>
</feature>
<accession>V7IA98</accession>
<keyword evidence="4" id="KW-1185">Reference proteome</keyword>
<feature type="compositionally biased region" description="Polar residues" evidence="1">
    <location>
        <begin position="27"/>
        <end position="53"/>
    </location>
</feature>
<dbReference type="RefSeq" id="WP_023887697.1">
    <property type="nucleotide sequence ID" value="NZ_KI635563.1"/>
</dbReference>
<protein>
    <submittedName>
        <fullName evidence="3">Uncharacterized protein</fullName>
    </submittedName>
</protein>
<evidence type="ECO:0000313" key="3">
    <source>
        <dbReference type="EMBL" id="ETA83125.1"/>
    </source>
</evidence>
<sequence>MKLKTIATLAAILPALAIAAPAKPSSGRASQSKPAQSRPQERASSGRNSSSKPQDNKPQRGHNGQSRTQDNNKPANGRANSRQQQEAKPARGRNSQSREHDNNRSANGRAHSRQQQETKPANTRTNARQQRDTGHNATQPPIRHIRPTRQQDNEQPAHIQERPQPNPEPQDNSPQDSIQAAEHAAAKAQCLRYVVDGNNLSAFTEACRPDSATSERYQTAFKNTQTQFEHDSCLDIVNEDEAQAAINLELQRLGQTSRLFCPAVKDELPGIAHRYRNIK</sequence>
<feature type="region of interest" description="Disordered" evidence="1">
    <location>
        <begin position="19"/>
        <end position="183"/>
    </location>
</feature>
<proteinExistence type="predicted"/>
<dbReference type="EMBL" id="AZGQ01000010">
    <property type="protein sequence ID" value="ETA83125.1"/>
    <property type="molecule type" value="Genomic_DNA"/>
</dbReference>
<feature type="compositionally biased region" description="Polar residues" evidence="1">
    <location>
        <begin position="169"/>
        <end position="178"/>
    </location>
</feature>
<organism evidence="3 4">
    <name type="scientific">Eikenella corrodens CC92I</name>
    <dbReference type="NCBI Taxonomy" id="1073362"/>
    <lineage>
        <taxon>Bacteria</taxon>
        <taxon>Pseudomonadati</taxon>
        <taxon>Pseudomonadota</taxon>
        <taxon>Betaproteobacteria</taxon>
        <taxon>Neisseriales</taxon>
        <taxon>Neisseriaceae</taxon>
        <taxon>Eikenella</taxon>
    </lineage>
</organism>
<dbReference type="Proteomes" id="UP000018554">
    <property type="component" value="Unassembled WGS sequence"/>
</dbReference>
<comment type="caution">
    <text evidence="3">The sequence shown here is derived from an EMBL/GenBank/DDBJ whole genome shotgun (WGS) entry which is preliminary data.</text>
</comment>
<feature type="compositionally biased region" description="Polar residues" evidence="1">
    <location>
        <begin position="62"/>
        <end position="86"/>
    </location>
</feature>
<evidence type="ECO:0000313" key="4">
    <source>
        <dbReference type="Proteomes" id="UP000018554"/>
    </source>
</evidence>
<keyword evidence="2" id="KW-0732">Signal</keyword>
<evidence type="ECO:0000256" key="2">
    <source>
        <dbReference type="SAM" id="SignalP"/>
    </source>
</evidence>
<reference evidence="3 4" key="1">
    <citation type="submission" date="2013-11" db="EMBL/GenBank/DDBJ databases">
        <title>The Genome Sequence of Eikenella corrodens CC92I.</title>
        <authorList>
            <consortium name="The Broad Institute Genomics Platform"/>
            <person name="Earl A."/>
            <person name="Allen-Vercoe E."/>
            <person name="Daigneault M."/>
            <person name="Young S.K."/>
            <person name="Zeng Q."/>
            <person name="Gargeya S."/>
            <person name="Fitzgerald M."/>
            <person name="Abouelleil A."/>
            <person name="Alvarado L."/>
            <person name="Chapman S.B."/>
            <person name="Gainer-Dewar J."/>
            <person name="Goldberg J."/>
            <person name="Griggs A."/>
            <person name="Gujja S."/>
            <person name="Hansen M."/>
            <person name="Howarth C."/>
            <person name="Imamovic A."/>
            <person name="Ireland A."/>
            <person name="Larimer J."/>
            <person name="McCowan C."/>
            <person name="Murphy C."/>
            <person name="Pearson M."/>
            <person name="Poon T.W."/>
            <person name="Priest M."/>
            <person name="Roberts A."/>
            <person name="Saif S."/>
            <person name="Shea T."/>
            <person name="Sykes S."/>
            <person name="Wortman J."/>
            <person name="Nusbaum C."/>
            <person name="Birren B."/>
        </authorList>
    </citation>
    <scope>NUCLEOTIDE SEQUENCE [LARGE SCALE GENOMIC DNA]</scope>
    <source>
        <strain evidence="3 4">CC92I</strain>
    </source>
</reference>
<feature type="chain" id="PRO_5004760766" evidence="2">
    <location>
        <begin position="20"/>
        <end position="279"/>
    </location>
</feature>
<dbReference type="PATRIC" id="fig|1073362.3.peg.1952"/>
<name>V7IA98_EIKCO</name>
<evidence type="ECO:0000256" key="1">
    <source>
        <dbReference type="SAM" id="MobiDB-lite"/>
    </source>
</evidence>
<feature type="compositionally biased region" description="Polar residues" evidence="1">
    <location>
        <begin position="113"/>
        <end position="128"/>
    </location>
</feature>
<gene>
    <name evidence="3" type="ORF">HMPREF1177_01709</name>
</gene>